<feature type="domain" description="Peptidoglycan binding-like" evidence="1">
    <location>
        <begin position="9"/>
        <end position="66"/>
    </location>
</feature>
<evidence type="ECO:0000259" key="1">
    <source>
        <dbReference type="Pfam" id="PF01471"/>
    </source>
</evidence>
<protein>
    <submittedName>
        <fullName evidence="2">Papain like cysteine protease AvrRpt2</fullName>
    </submittedName>
</protein>
<keyword evidence="2" id="KW-0645">Protease</keyword>
<dbReference type="Gene3D" id="1.10.101.10">
    <property type="entry name" value="PGBD-like superfamily/PGBD"/>
    <property type="match status" value="1"/>
</dbReference>
<gene>
    <name evidence="2" type="ORF">EDC34_101194</name>
</gene>
<organism evidence="2 3">
    <name type="scientific">Thermomonas haemolytica</name>
    <dbReference type="NCBI Taxonomy" id="141949"/>
    <lineage>
        <taxon>Bacteria</taxon>
        <taxon>Pseudomonadati</taxon>
        <taxon>Pseudomonadota</taxon>
        <taxon>Gammaproteobacteria</taxon>
        <taxon>Lysobacterales</taxon>
        <taxon>Lysobacteraceae</taxon>
        <taxon>Thermomonas</taxon>
    </lineage>
</organism>
<dbReference type="OrthoDB" id="5991352at2"/>
<dbReference type="GO" id="GO:0006508">
    <property type="term" value="P:proteolysis"/>
    <property type="evidence" value="ECO:0007669"/>
    <property type="project" value="UniProtKB-KW"/>
</dbReference>
<dbReference type="AlphaFoldDB" id="A0A4R3N912"/>
<dbReference type="InterPro" id="IPR022118">
    <property type="entry name" value="Peptidase_C70_AvrRpt2"/>
</dbReference>
<dbReference type="Pfam" id="PF01471">
    <property type="entry name" value="PG_binding_1"/>
    <property type="match status" value="1"/>
</dbReference>
<accession>A0A4R3N912</accession>
<dbReference type="Pfam" id="PF12385">
    <property type="entry name" value="Peptidase_C70"/>
    <property type="match status" value="1"/>
</dbReference>
<dbReference type="GO" id="GO:0008233">
    <property type="term" value="F:peptidase activity"/>
    <property type="evidence" value="ECO:0007669"/>
    <property type="project" value="UniProtKB-KW"/>
</dbReference>
<dbReference type="RefSeq" id="WP_114958996.1">
    <property type="nucleotide sequence ID" value="NZ_MSZW01000035.1"/>
</dbReference>
<dbReference type="InterPro" id="IPR002477">
    <property type="entry name" value="Peptidoglycan-bd-like"/>
</dbReference>
<dbReference type="InterPro" id="IPR036366">
    <property type="entry name" value="PGBDSf"/>
</dbReference>
<dbReference type="InterPro" id="IPR036365">
    <property type="entry name" value="PGBD-like_sf"/>
</dbReference>
<keyword evidence="2" id="KW-0378">Hydrolase</keyword>
<keyword evidence="3" id="KW-1185">Reference proteome</keyword>
<dbReference type="EMBL" id="SMAP01000001">
    <property type="protein sequence ID" value="TCT25868.1"/>
    <property type="molecule type" value="Genomic_DNA"/>
</dbReference>
<name>A0A4R3N912_9GAMM</name>
<evidence type="ECO:0000313" key="3">
    <source>
        <dbReference type="Proteomes" id="UP000295414"/>
    </source>
</evidence>
<comment type="caution">
    <text evidence="2">The sequence shown here is derived from an EMBL/GenBank/DDBJ whole genome shotgun (WGS) entry which is preliminary data.</text>
</comment>
<dbReference type="Proteomes" id="UP000295414">
    <property type="component" value="Unassembled WGS sequence"/>
</dbReference>
<sequence>MTVLRNGSSGPEVRRLQEALNRKLPGCSLRADGSYGPRTQEAVRRYQDQAWLVVDGEAGPCTQNALFDAEAYPAVQHLRPFIPQPTNTTCWAASTAMLKRSSVAAVKAATPSDMWDDAGGLHNASDLANWLPLTERYARAHGLRFYPPASWTPQAFAAMVRQGPVMVDTLWNAGGYLKRIPSGYQGSPGHMTLVVGVRGDNDPSGRGTTLMVYDPWEPNVGRRWRVSYYRWMSEVSTRTYRLFQ</sequence>
<reference evidence="2 3" key="1">
    <citation type="submission" date="2019-03" db="EMBL/GenBank/DDBJ databases">
        <title>Genomic Encyclopedia of Type Strains, Phase IV (KMG-IV): sequencing the most valuable type-strain genomes for metagenomic binning, comparative biology and taxonomic classification.</title>
        <authorList>
            <person name="Goeker M."/>
        </authorList>
    </citation>
    <scope>NUCLEOTIDE SEQUENCE [LARGE SCALE GENOMIC DNA]</scope>
    <source>
        <strain evidence="2 3">DSM 13605</strain>
    </source>
</reference>
<dbReference type="SUPFAM" id="SSF47090">
    <property type="entry name" value="PGBD-like"/>
    <property type="match status" value="1"/>
</dbReference>
<evidence type="ECO:0000313" key="2">
    <source>
        <dbReference type="EMBL" id="TCT25868.1"/>
    </source>
</evidence>
<proteinExistence type="predicted"/>